<feature type="compositionally biased region" description="Polar residues" evidence="1">
    <location>
        <begin position="166"/>
        <end position="180"/>
    </location>
</feature>
<organism evidence="2 3">
    <name type="scientific">Macrostomum lignano</name>
    <dbReference type="NCBI Taxonomy" id="282301"/>
    <lineage>
        <taxon>Eukaryota</taxon>
        <taxon>Metazoa</taxon>
        <taxon>Spiralia</taxon>
        <taxon>Lophotrochozoa</taxon>
        <taxon>Platyhelminthes</taxon>
        <taxon>Rhabditophora</taxon>
        <taxon>Macrostomorpha</taxon>
        <taxon>Macrostomida</taxon>
        <taxon>Macrostomidae</taxon>
        <taxon>Macrostomum</taxon>
    </lineage>
</organism>
<comment type="caution">
    <text evidence="2">The sequence shown here is derived from an EMBL/GenBank/DDBJ whole genome shotgun (WGS) entry which is preliminary data.</text>
</comment>
<protein>
    <submittedName>
        <fullName evidence="2">Uncharacterized protein</fullName>
    </submittedName>
</protein>
<feature type="non-terminal residue" evidence="2">
    <location>
        <position position="1"/>
    </location>
</feature>
<evidence type="ECO:0000313" key="2">
    <source>
        <dbReference type="EMBL" id="PAA53997.1"/>
    </source>
</evidence>
<dbReference type="Proteomes" id="UP000215902">
    <property type="component" value="Unassembled WGS sequence"/>
</dbReference>
<reference evidence="2 3" key="1">
    <citation type="submission" date="2017-06" db="EMBL/GenBank/DDBJ databases">
        <title>A platform for efficient transgenesis in Macrostomum lignano, a flatworm model organism for stem cell research.</title>
        <authorList>
            <person name="Berezikov E."/>
        </authorList>
    </citation>
    <scope>NUCLEOTIDE SEQUENCE [LARGE SCALE GENOMIC DNA]</scope>
    <source>
        <strain evidence="2">DV1</strain>
        <tissue evidence="2">Whole organism</tissue>
    </source>
</reference>
<feature type="region of interest" description="Disordered" evidence="1">
    <location>
        <begin position="444"/>
        <end position="468"/>
    </location>
</feature>
<evidence type="ECO:0000256" key="1">
    <source>
        <dbReference type="SAM" id="MobiDB-lite"/>
    </source>
</evidence>
<proteinExistence type="predicted"/>
<name>A0A267DZG5_9PLAT</name>
<evidence type="ECO:0000313" key="3">
    <source>
        <dbReference type="Proteomes" id="UP000215902"/>
    </source>
</evidence>
<sequence>SQIPTGESMATLLCESPIPSLPDLPGTAAIAAAGASATDGQPFSSIALFECTIHNAQMLLESMELADLVLALRIVSQLHGRLVECVEPSASRIIRLAELYSNKQQSDASVEVKSMSATPKSGGGSGVSLKRNGRRSSTSTNNSQAVGRAAKPASVTPAVAKLKSPSAGSNSKATPSSATHSSGSRLSRRRYSAAVSSALASTAAAAAAATPSSSSVRDSATKGLSDSWKQLLRRAYRLLQSDGQELFDFTKSYSAPGNRAAAEIIINRAVAMSAKPTPDVKSWKNLFTRYLEQWYRKTLKPTHCKSACRVQMSMDKKLSQRRRSLQSLLALNRLSPATGDRMAALVERDMVSSDEEEPDGCLYVKLLPWETLESARLKSILDGHFAEELSDEREKAELARVRRHPGYVSSRRAPVDAPDWAVDRSESASAAAVAAAAAHHAEAATAPAWARPADPDDLNGCAEDDDDEDIIDEASRLEAGSILG</sequence>
<dbReference type="EMBL" id="NIVC01002989">
    <property type="protein sequence ID" value="PAA53997.1"/>
    <property type="molecule type" value="Genomic_DNA"/>
</dbReference>
<gene>
    <name evidence="2" type="ORF">BOX15_Mlig023559g1</name>
</gene>
<accession>A0A267DZG5</accession>
<keyword evidence="3" id="KW-1185">Reference proteome</keyword>
<feature type="region of interest" description="Disordered" evidence="1">
    <location>
        <begin position="110"/>
        <end position="189"/>
    </location>
</feature>
<dbReference type="AlphaFoldDB" id="A0A267DZG5"/>